<evidence type="ECO:0000256" key="2">
    <source>
        <dbReference type="SAM" id="Phobius"/>
    </source>
</evidence>
<feature type="region of interest" description="Disordered" evidence="1">
    <location>
        <begin position="1"/>
        <end position="25"/>
    </location>
</feature>
<accession>A0A4U3M508</accession>
<feature type="domain" description="PASTA" evidence="3">
    <location>
        <begin position="414"/>
        <end position="483"/>
    </location>
</feature>
<evidence type="ECO:0000259" key="3">
    <source>
        <dbReference type="PROSITE" id="PS51178"/>
    </source>
</evidence>
<evidence type="ECO:0000313" key="6">
    <source>
        <dbReference type="Proteomes" id="UP000305836"/>
    </source>
</evidence>
<feature type="compositionally biased region" description="Basic and acidic residues" evidence="1">
    <location>
        <begin position="685"/>
        <end position="700"/>
    </location>
</feature>
<feature type="domain" description="PASTA" evidence="3">
    <location>
        <begin position="346"/>
        <end position="411"/>
    </location>
</feature>
<keyword evidence="2" id="KW-0812">Transmembrane</keyword>
<name>A0A4U3M508_9ACTN</name>
<keyword evidence="2" id="KW-0472">Membrane</keyword>
<feature type="transmembrane region" description="Helical" evidence="2">
    <location>
        <begin position="109"/>
        <end position="130"/>
    </location>
</feature>
<dbReference type="Pfam" id="PF03793">
    <property type="entry name" value="PASTA"/>
    <property type="match status" value="5"/>
</dbReference>
<evidence type="ECO:0000313" key="5">
    <source>
        <dbReference type="EMBL" id="TKK83219.1"/>
    </source>
</evidence>
<protein>
    <submittedName>
        <fullName evidence="5">PASTA domain-containing protein</fullName>
    </submittedName>
</protein>
<dbReference type="Proteomes" id="UP000305836">
    <property type="component" value="Unassembled WGS sequence"/>
</dbReference>
<dbReference type="OrthoDB" id="3816424at2"/>
<keyword evidence="6" id="KW-1185">Reference proteome</keyword>
<keyword evidence="2" id="KW-1133">Transmembrane helix</keyword>
<feature type="domain" description="PASTA" evidence="3">
    <location>
        <begin position="216"/>
        <end position="277"/>
    </location>
</feature>
<dbReference type="EMBL" id="SZPZ01000001">
    <property type="protein sequence ID" value="TKK83219.1"/>
    <property type="molecule type" value="Genomic_DNA"/>
</dbReference>
<dbReference type="SMART" id="SM00740">
    <property type="entry name" value="PASTA"/>
    <property type="match status" value="5"/>
</dbReference>
<proteinExistence type="predicted"/>
<evidence type="ECO:0000313" key="4">
    <source>
        <dbReference type="EMBL" id="TKK79149.1"/>
    </source>
</evidence>
<feature type="region of interest" description="Disordered" evidence="1">
    <location>
        <begin position="662"/>
        <end position="749"/>
    </location>
</feature>
<dbReference type="CDD" id="cd06577">
    <property type="entry name" value="PASTA_pknB"/>
    <property type="match status" value="5"/>
</dbReference>
<dbReference type="PROSITE" id="PS51178">
    <property type="entry name" value="PASTA"/>
    <property type="match status" value="4"/>
</dbReference>
<feature type="compositionally biased region" description="Basic and acidic residues" evidence="1">
    <location>
        <begin position="603"/>
        <end position="612"/>
    </location>
</feature>
<gene>
    <name evidence="5" type="ORF">FDA38_10960</name>
    <name evidence="4" type="ORF">FDA38_12005</name>
</gene>
<evidence type="ECO:0000256" key="1">
    <source>
        <dbReference type="SAM" id="MobiDB-lite"/>
    </source>
</evidence>
<dbReference type="EMBL" id="SZPZ01000002">
    <property type="protein sequence ID" value="TKK79149.1"/>
    <property type="molecule type" value="Genomic_DNA"/>
</dbReference>
<sequence length="749" mass="81121">MPRRRSCRRPATRPKSRPAARSPAQRQLLSALQSRVVSTCWPSLPGHCPSGRGKKCTPSYFDTRQARKVTPPSPTRERHEPAVYHVVFARGPIDIDPRRSPMTRRRLRLITWLGACAAMCVLAFLTPAAGTAQVRAECWTKAQTAPWTGRAMDVPDVLGKQVGSAAQRLDTAGLPCLVMNHAPGEVDPKAVLVAKQDLLSSPDPDGSVPVVGLWLGVVLPDLTGETLAAARKALSQLGLVAQPSPAKASEGWAVVKQDPAADAYAVFGDAVVLNIEEPVQPIPVPDLVGHTEDEAKDLVEAAKLVYDPRIIKVGARPGRVVSQQPRARELVAAGTSVTADIVREPKVQLVAVPAVVGLDETTARAAIETVGLVFDPRIVKDGSGAGKVVSQSPTNGRRVLVRTAITVDIERSSGEPVHARTTVPDVIGEPEPAARSAIVQARLKLQSRIVRPGTAVAGTVLNQRPLAGTEVDVGSVVTVDLTREVEPRLVAVPDLVDRSEDEARTRVEQLELIFDLVGESRPATLSRHVVRQVPPAGQLVPAGTTVTVELAADDVAQVPWWLGPLLVAGVFAAWTARRLQQRHRDRGPRQPSIHAGGQPLTRVEARIEETGPAHRVRLRPGLDRGRQYIQEDETDERHWRTHHCCLAPEWFERGRHARAHQADRDQRCAQRGTPAEHVSAPAERSCGRGDRAYARAESRRPYPLGVADPSGTDNCSEGHSDRSRAARIRQLGQPQDHLGAPSTSRTDRR</sequence>
<organism evidence="5 6">
    <name type="scientific">Kribbella jiaozuonensis</name>
    <dbReference type="NCBI Taxonomy" id="2575441"/>
    <lineage>
        <taxon>Bacteria</taxon>
        <taxon>Bacillati</taxon>
        <taxon>Actinomycetota</taxon>
        <taxon>Actinomycetes</taxon>
        <taxon>Propionibacteriales</taxon>
        <taxon>Kribbellaceae</taxon>
        <taxon>Kribbella</taxon>
    </lineage>
</organism>
<comment type="caution">
    <text evidence="5">The sequence shown here is derived from an EMBL/GenBank/DDBJ whole genome shotgun (WGS) entry which is preliminary data.</text>
</comment>
<dbReference type="Gene3D" id="3.30.10.20">
    <property type="match status" value="5"/>
</dbReference>
<feature type="region of interest" description="Disordered" evidence="1">
    <location>
        <begin position="582"/>
        <end position="621"/>
    </location>
</feature>
<feature type="domain" description="PASTA" evidence="3">
    <location>
        <begin position="486"/>
        <end position="552"/>
    </location>
</feature>
<dbReference type="InterPro" id="IPR005543">
    <property type="entry name" value="PASTA_dom"/>
</dbReference>
<dbReference type="AlphaFoldDB" id="A0A4U3M508"/>
<feature type="region of interest" description="Disordered" evidence="1">
    <location>
        <begin position="59"/>
        <end position="78"/>
    </location>
</feature>
<reference evidence="5 6" key="1">
    <citation type="submission" date="2019-04" db="EMBL/GenBank/DDBJ databases">
        <title>Kribbella sp. NEAU-THZ 27 nov., a novel actinomycete isolated from soil.</title>
        <authorList>
            <person name="Duan L."/>
        </authorList>
    </citation>
    <scope>NUCLEOTIDE SEQUENCE [LARGE SCALE GENOMIC DNA]</scope>
    <source>
        <strain evidence="5">NEAU-THZ 27</strain>
        <strain evidence="6">NEAU-THZ27</strain>
    </source>
</reference>
<feature type="compositionally biased region" description="Basic residues" evidence="1">
    <location>
        <begin position="1"/>
        <end position="18"/>
    </location>
</feature>